<dbReference type="SMART" id="SM00100">
    <property type="entry name" value="cNMP"/>
    <property type="match status" value="1"/>
</dbReference>
<dbReference type="PANTHER" id="PTHR24567">
    <property type="entry name" value="CRP FAMILY TRANSCRIPTIONAL REGULATORY PROTEIN"/>
    <property type="match status" value="1"/>
</dbReference>
<dbReference type="STRING" id="1122156.SAMN02745117_00608"/>
<dbReference type="GO" id="GO:0003700">
    <property type="term" value="F:DNA-binding transcription factor activity"/>
    <property type="evidence" value="ECO:0007669"/>
    <property type="project" value="TreeGrafter"/>
</dbReference>
<gene>
    <name evidence="2" type="ORF">SAMN02745117_00608</name>
</gene>
<sequence>MNASSLLAGLIEAFQHPIDPEAAKIAFTPEQWRLLEGFLTPFPLRESQLIYSRGNEDKSLFLLESGRVTIHYENSEGKVRLCLISPGNLFGEASFLGRLPRKSSAQVASAGKAWMLGRIKFSEMMQRNPELAVAVTQTAAEVLANRVFNGKRRVAIS</sequence>
<evidence type="ECO:0000313" key="2">
    <source>
        <dbReference type="EMBL" id="SHE64724.1"/>
    </source>
</evidence>
<evidence type="ECO:0000259" key="1">
    <source>
        <dbReference type="PROSITE" id="PS50042"/>
    </source>
</evidence>
<proteinExistence type="predicted"/>
<evidence type="ECO:0000313" key="3">
    <source>
        <dbReference type="Proteomes" id="UP000184327"/>
    </source>
</evidence>
<feature type="domain" description="Cyclic nucleotide-binding" evidence="1">
    <location>
        <begin position="42"/>
        <end position="131"/>
    </location>
</feature>
<dbReference type="InterPro" id="IPR050397">
    <property type="entry name" value="Env_Response_Regulators"/>
</dbReference>
<organism evidence="2 3">
    <name type="scientific">Lampropedia hyalina DSM 16112</name>
    <dbReference type="NCBI Taxonomy" id="1122156"/>
    <lineage>
        <taxon>Bacteria</taxon>
        <taxon>Pseudomonadati</taxon>
        <taxon>Pseudomonadota</taxon>
        <taxon>Betaproteobacteria</taxon>
        <taxon>Burkholderiales</taxon>
        <taxon>Comamonadaceae</taxon>
        <taxon>Lampropedia</taxon>
    </lineage>
</organism>
<dbReference type="InterPro" id="IPR014710">
    <property type="entry name" value="RmlC-like_jellyroll"/>
</dbReference>
<dbReference type="SUPFAM" id="SSF51206">
    <property type="entry name" value="cAMP-binding domain-like"/>
    <property type="match status" value="1"/>
</dbReference>
<dbReference type="EMBL" id="FQUZ01000005">
    <property type="protein sequence ID" value="SHE64724.1"/>
    <property type="molecule type" value="Genomic_DNA"/>
</dbReference>
<reference evidence="2 3" key="1">
    <citation type="submission" date="2016-11" db="EMBL/GenBank/DDBJ databases">
        <authorList>
            <person name="Jaros S."/>
            <person name="Januszkiewicz K."/>
            <person name="Wedrychowicz H."/>
        </authorList>
    </citation>
    <scope>NUCLEOTIDE SEQUENCE [LARGE SCALE GENOMIC DNA]</scope>
    <source>
        <strain evidence="2 3">DSM 16112</strain>
    </source>
</reference>
<dbReference type="Proteomes" id="UP000184327">
    <property type="component" value="Unassembled WGS sequence"/>
</dbReference>
<dbReference type="GO" id="GO:0005829">
    <property type="term" value="C:cytosol"/>
    <property type="evidence" value="ECO:0007669"/>
    <property type="project" value="TreeGrafter"/>
</dbReference>
<dbReference type="PROSITE" id="PS50042">
    <property type="entry name" value="CNMP_BINDING_3"/>
    <property type="match status" value="1"/>
</dbReference>
<dbReference type="CDD" id="cd00038">
    <property type="entry name" value="CAP_ED"/>
    <property type="match status" value="1"/>
</dbReference>
<dbReference type="Pfam" id="PF00027">
    <property type="entry name" value="cNMP_binding"/>
    <property type="match status" value="1"/>
</dbReference>
<name>A0A1M4V6Y8_9BURK</name>
<protein>
    <submittedName>
        <fullName evidence="2">Cyclic nucleotide-binding domain-containing protein</fullName>
    </submittedName>
</protein>
<dbReference type="InterPro" id="IPR000595">
    <property type="entry name" value="cNMP-bd_dom"/>
</dbReference>
<dbReference type="Gene3D" id="2.60.120.10">
    <property type="entry name" value="Jelly Rolls"/>
    <property type="match status" value="1"/>
</dbReference>
<accession>A0A1M4V6Y8</accession>
<dbReference type="OrthoDB" id="8900094at2"/>
<keyword evidence="3" id="KW-1185">Reference proteome</keyword>
<dbReference type="InterPro" id="IPR018490">
    <property type="entry name" value="cNMP-bd_dom_sf"/>
</dbReference>
<dbReference type="AlphaFoldDB" id="A0A1M4V6Y8"/>
<dbReference type="RefSeq" id="WP_073354553.1">
    <property type="nucleotide sequence ID" value="NZ_FQUZ01000005.1"/>
</dbReference>
<dbReference type="PANTHER" id="PTHR24567:SF74">
    <property type="entry name" value="HTH-TYPE TRANSCRIPTIONAL REGULATOR ARCR"/>
    <property type="match status" value="1"/>
</dbReference>